<sequence length="246" mass="27009">MTTYDSVLIAFVISAEVALVLAAITIWLALRLRRRHADPLDAARAHLADALAASESGSGSAAEVRRQALAAEIAAIDADTADDREEALSAYAALSSVDKANEDAAEESARLRRLLTREEERVASLLELRDELRTLRVGYDRVRHLAGKLLENVEAHGLDEQETQTYRETETRWLASLEELEKRFSETVEADPPDAGGDASADGVSVPEEIEQVMAMKDKQIEELRARLGESESDPETAEETEQPRG</sequence>
<feature type="compositionally biased region" description="Basic and acidic residues" evidence="2">
    <location>
        <begin position="216"/>
        <end position="230"/>
    </location>
</feature>
<protein>
    <submittedName>
        <fullName evidence="4">Uncharacterized protein</fullName>
    </submittedName>
</protein>
<reference evidence="4" key="1">
    <citation type="submission" date="2019-06" db="EMBL/GenBank/DDBJ databases">
        <authorList>
            <person name="Murdoch R.W."/>
            <person name="Fathepure B."/>
        </authorList>
    </citation>
    <scope>NUCLEOTIDE SEQUENCE</scope>
</reference>
<keyword evidence="1" id="KW-0175">Coiled coil</keyword>
<evidence type="ECO:0000256" key="3">
    <source>
        <dbReference type="SAM" id="Phobius"/>
    </source>
</evidence>
<dbReference type="EMBL" id="MN079102">
    <property type="protein sequence ID" value="QEA05492.1"/>
    <property type="molecule type" value="Genomic_DNA"/>
</dbReference>
<feature type="compositionally biased region" description="Acidic residues" evidence="2">
    <location>
        <begin position="231"/>
        <end position="246"/>
    </location>
</feature>
<evidence type="ECO:0000256" key="1">
    <source>
        <dbReference type="SAM" id="Coils"/>
    </source>
</evidence>
<dbReference type="AlphaFoldDB" id="A0A5B8RDH0"/>
<name>A0A5B8RDH0_9ZZZZ</name>
<gene>
    <name evidence="4" type="ORF">KBTEX_01815</name>
</gene>
<keyword evidence="3" id="KW-0812">Transmembrane</keyword>
<keyword evidence="3" id="KW-1133">Transmembrane helix</keyword>
<feature type="transmembrane region" description="Helical" evidence="3">
    <location>
        <begin position="6"/>
        <end position="30"/>
    </location>
</feature>
<accession>A0A5B8RDH0</accession>
<proteinExistence type="predicted"/>
<feature type="coiled-coil region" evidence="1">
    <location>
        <begin position="97"/>
        <end position="135"/>
    </location>
</feature>
<evidence type="ECO:0000256" key="2">
    <source>
        <dbReference type="SAM" id="MobiDB-lite"/>
    </source>
</evidence>
<organism evidence="4">
    <name type="scientific">uncultured organism</name>
    <dbReference type="NCBI Taxonomy" id="155900"/>
    <lineage>
        <taxon>unclassified sequences</taxon>
        <taxon>environmental samples</taxon>
    </lineage>
</organism>
<keyword evidence="3" id="KW-0472">Membrane</keyword>
<evidence type="ECO:0000313" key="4">
    <source>
        <dbReference type="EMBL" id="QEA05492.1"/>
    </source>
</evidence>
<feature type="compositionally biased region" description="Low complexity" evidence="2">
    <location>
        <begin position="193"/>
        <end position="206"/>
    </location>
</feature>
<feature type="region of interest" description="Disordered" evidence="2">
    <location>
        <begin position="185"/>
        <end position="246"/>
    </location>
</feature>